<comment type="caution">
    <text evidence="1">The sequence shown here is derived from an EMBL/GenBank/DDBJ whole genome shotgun (WGS) entry which is preliminary data.</text>
</comment>
<accession>Q2CCD2</accession>
<sequence>MLAVADDYKLEVPDADMVVSDDGTELTSMAVPAWCQDHVRQ</sequence>
<organism evidence="1 2">
    <name type="scientific">Oceanicola granulosus (strain ATCC BAA-861 / DSM 15982 / KCTC 12143 / HTCC2516)</name>
    <dbReference type="NCBI Taxonomy" id="314256"/>
    <lineage>
        <taxon>Bacteria</taxon>
        <taxon>Pseudomonadati</taxon>
        <taxon>Pseudomonadota</taxon>
        <taxon>Alphaproteobacteria</taxon>
        <taxon>Rhodobacterales</taxon>
        <taxon>Roseobacteraceae</taxon>
        <taxon>Oceanicola</taxon>
    </lineage>
</organism>
<proteinExistence type="predicted"/>
<protein>
    <submittedName>
        <fullName evidence="1">Uncharacterized protein</fullName>
    </submittedName>
</protein>
<dbReference type="AlphaFoldDB" id="Q2CCD2"/>
<dbReference type="HOGENOM" id="CLU_3273584_0_0_5"/>
<gene>
    <name evidence="1" type="ORF">OG2516_07138</name>
</gene>
<dbReference type="EMBL" id="AAOT01000031">
    <property type="protein sequence ID" value="EAR50301.1"/>
    <property type="molecule type" value="Genomic_DNA"/>
</dbReference>
<reference evidence="1 2" key="1">
    <citation type="journal article" date="2010" name="J. Bacteriol.">
        <title>Genome sequences of Oceanicola granulosus HTCC2516(T) and Oceanicola batsensis HTCC2597(TDelta).</title>
        <authorList>
            <person name="Thrash J.C."/>
            <person name="Cho J.C."/>
            <person name="Vergin K.L."/>
            <person name="Giovannoni S.J."/>
        </authorList>
    </citation>
    <scope>NUCLEOTIDE SEQUENCE [LARGE SCALE GENOMIC DNA]</scope>
    <source>
        <strain evidence="2">ATCC BAA-861 / DSM 15982 / KCTC 12143 / HTCC2516</strain>
    </source>
</reference>
<evidence type="ECO:0000313" key="2">
    <source>
        <dbReference type="Proteomes" id="UP000003635"/>
    </source>
</evidence>
<evidence type="ECO:0000313" key="1">
    <source>
        <dbReference type="EMBL" id="EAR50301.1"/>
    </source>
</evidence>
<dbReference type="Proteomes" id="UP000003635">
    <property type="component" value="Unassembled WGS sequence"/>
</dbReference>
<keyword evidence="2" id="KW-1185">Reference proteome</keyword>
<name>Q2CCD2_OCEGH</name>